<feature type="domain" description="Core-binding (CB)" evidence="7">
    <location>
        <begin position="105"/>
        <end position="186"/>
    </location>
</feature>
<reference evidence="9" key="1">
    <citation type="journal article" date="2019" name="Int. J. Syst. Evol. Microbiol.">
        <title>The Global Catalogue of Microorganisms (GCM) 10K type strain sequencing project: providing services to taxonomists for standard genome sequencing and annotation.</title>
        <authorList>
            <consortium name="The Broad Institute Genomics Platform"/>
            <consortium name="The Broad Institute Genome Sequencing Center for Infectious Disease"/>
            <person name="Wu L."/>
            <person name="Ma J."/>
        </authorList>
    </citation>
    <scope>NUCLEOTIDE SEQUENCE [LARGE SCALE GENOMIC DNA]</scope>
    <source>
        <strain evidence="9">CECT 7956</strain>
    </source>
</reference>
<evidence type="ECO:0000256" key="1">
    <source>
        <dbReference type="ARBA" id="ARBA00008857"/>
    </source>
</evidence>
<evidence type="ECO:0000256" key="3">
    <source>
        <dbReference type="ARBA" id="ARBA00023125"/>
    </source>
</evidence>
<dbReference type="Proteomes" id="UP001595616">
    <property type="component" value="Unassembled WGS sequence"/>
</dbReference>
<dbReference type="CDD" id="cd01185">
    <property type="entry name" value="INTN1_C_like"/>
    <property type="match status" value="1"/>
</dbReference>
<dbReference type="RefSeq" id="WP_379839758.1">
    <property type="nucleotide sequence ID" value="NZ_JBHRYQ010000001.1"/>
</dbReference>
<dbReference type="PANTHER" id="PTHR30349">
    <property type="entry name" value="PHAGE INTEGRASE-RELATED"/>
    <property type="match status" value="1"/>
</dbReference>
<dbReference type="InterPro" id="IPR010998">
    <property type="entry name" value="Integrase_recombinase_N"/>
</dbReference>
<dbReference type="PANTHER" id="PTHR30349:SF64">
    <property type="entry name" value="PROPHAGE INTEGRASE INTD-RELATED"/>
    <property type="match status" value="1"/>
</dbReference>
<dbReference type="InterPro" id="IPR044068">
    <property type="entry name" value="CB"/>
</dbReference>
<dbReference type="Gene3D" id="1.10.150.130">
    <property type="match status" value="1"/>
</dbReference>
<dbReference type="EMBL" id="JBHRYQ010000001">
    <property type="protein sequence ID" value="MFC3812852.1"/>
    <property type="molecule type" value="Genomic_DNA"/>
</dbReference>
<comment type="similarity">
    <text evidence="1">Belongs to the 'phage' integrase family.</text>
</comment>
<organism evidence="8 9">
    <name type="scientific">Lacihabitans lacunae</name>
    <dbReference type="NCBI Taxonomy" id="1028214"/>
    <lineage>
        <taxon>Bacteria</taxon>
        <taxon>Pseudomonadati</taxon>
        <taxon>Bacteroidota</taxon>
        <taxon>Cytophagia</taxon>
        <taxon>Cytophagales</taxon>
        <taxon>Leadbetterellaceae</taxon>
        <taxon>Lacihabitans</taxon>
    </lineage>
</organism>
<dbReference type="InterPro" id="IPR011010">
    <property type="entry name" value="DNA_brk_join_enz"/>
</dbReference>
<keyword evidence="3 5" id="KW-0238">DNA-binding</keyword>
<dbReference type="PROSITE" id="PS51898">
    <property type="entry name" value="TYR_RECOMBINASE"/>
    <property type="match status" value="1"/>
</dbReference>
<dbReference type="InterPro" id="IPR050090">
    <property type="entry name" value="Tyrosine_recombinase_XerCD"/>
</dbReference>
<dbReference type="Pfam" id="PF00589">
    <property type="entry name" value="Phage_integrase"/>
    <property type="match status" value="1"/>
</dbReference>
<evidence type="ECO:0000256" key="5">
    <source>
        <dbReference type="PROSITE-ProRule" id="PRU01248"/>
    </source>
</evidence>
<keyword evidence="4" id="KW-0233">DNA recombination</keyword>
<protein>
    <submittedName>
        <fullName evidence="8">Site-specific integrase</fullName>
    </submittedName>
</protein>
<dbReference type="InterPro" id="IPR013762">
    <property type="entry name" value="Integrase-like_cat_sf"/>
</dbReference>
<accession>A0ABV7Z154</accession>
<evidence type="ECO:0000256" key="4">
    <source>
        <dbReference type="ARBA" id="ARBA00023172"/>
    </source>
</evidence>
<keyword evidence="9" id="KW-1185">Reference proteome</keyword>
<dbReference type="SUPFAM" id="SSF56349">
    <property type="entry name" value="DNA breaking-rejoining enzymes"/>
    <property type="match status" value="1"/>
</dbReference>
<evidence type="ECO:0000259" key="6">
    <source>
        <dbReference type="PROSITE" id="PS51898"/>
    </source>
</evidence>
<dbReference type="PROSITE" id="PS51900">
    <property type="entry name" value="CB"/>
    <property type="match status" value="1"/>
</dbReference>
<comment type="caution">
    <text evidence="8">The sequence shown here is derived from an EMBL/GenBank/DDBJ whole genome shotgun (WGS) entry which is preliminary data.</text>
</comment>
<feature type="domain" description="Tyr recombinase" evidence="6">
    <location>
        <begin position="208"/>
        <end position="389"/>
    </location>
</feature>
<dbReference type="Pfam" id="PF13102">
    <property type="entry name" value="Phage_int_SAM_5"/>
    <property type="match status" value="1"/>
</dbReference>
<dbReference type="Gene3D" id="1.10.443.10">
    <property type="entry name" value="Intergrase catalytic core"/>
    <property type="match status" value="1"/>
</dbReference>
<name>A0ABV7Z154_9BACT</name>
<evidence type="ECO:0000313" key="8">
    <source>
        <dbReference type="EMBL" id="MFC3812852.1"/>
    </source>
</evidence>
<evidence type="ECO:0000313" key="9">
    <source>
        <dbReference type="Proteomes" id="UP001595616"/>
    </source>
</evidence>
<dbReference type="InterPro" id="IPR025269">
    <property type="entry name" value="SAM-like_dom"/>
</dbReference>
<dbReference type="InterPro" id="IPR035386">
    <property type="entry name" value="Arm-DNA-bind_5"/>
</dbReference>
<proteinExistence type="inferred from homology"/>
<dbReference type="Pfam" id="PF17293">
    <property type="entry name" value="Arm-DNA-bind_5"/>
    <property type="match status" value="1"/>
</dbReference>
<keyword evidence="2" id="KW-0229">DNA integration</keyword>
<evidence type="ECO:0000259" key="7">
    <source>
        <dbReference type="PROSITE" id="PS51900"/>
    </source>
</evidence>
<sequence>MKVSYRLVFDFKKDIPKKNKEKGLIQIQAYLNGSRRYFSTKVYLTPKEWDTKKNRPKDAYLEKTIKDFLNTFETFEIEYRALHGKFELSDFDIFLKPKEKLRPKTSFTKFFKEQIEKETQLELVTIQSHRNTLLVLTKFMRNIEFEDLNYSLIQDFDNFLRSDRNLKINTIEKYHRQLRKYINLAVKQNLMAENENPYRDFKLHTEETDTIFLRLDDIAKIESLVFNERMEKKDKLEKARDMFLFSCYTGLRFSDCKALTRENFEETANGLILKFRAKKTNKIGTRPLYLLFNGKPVDLVRKYWPTTEKRRLFHGMYNSTVNKLLKQIAVLAGVNRKLYFKASRDSFGTNLYILSKDPMLVQSQLQHSKREQTDKYVHLVEDIQNEKLRDIFKKEKNGK</sequence>
<gene>
    <name evidence="8" type="ORF">ACFOOI_19465</name>
</gene>
<dbReference type="InterPro" id="IPR002104">
    <property type="entry name" value="Integrase_catalytic"/>
</dbReference>
<evidence type="ECO:0000256" key="2">
    <source>
        <dbReference type="ARBA" id="ARBA00022908"/>
    </source>
</evidence>